<dbReference type="PROSITE" id="PS51257">
    <property type="entry name" value="PROKAR_LIPOPROTEIN"/>
    <property type="match status" value="1"/>
</dbReference>
<evidence type="ECO:0000313" key="5">
    <source>
        <dbReference type="Proteomes" id="UP000018877"/>
    </source>
</evidence>
<dbReference type="Proteomes" id="UP000018877">
    <property type="component" value="Unassembled WGS sequence"/>
</dbReference>
<dbReference type="PANTHER" id="PTHR10166:SF37">
    <property type="entry name" value="STOLID, ISOFORM H"/>
    <property type="match status" value="1"/>
</dbReference>
<evidence type="ECO:0000313" key="4">
    <source>
        <dbReference type="EMBL" id="ETI69789.1"/>
    </source>
</evidence>
<sequence>MNILKRGAILVCILSLVVIAACAKDQTQTENRKSAKATKAEETAEDRIPTAARTVEEMVDQKAGVLVEKHMDQKLETLGGWDGQQYLDFLENTFNPIADKEFKAYFTKHKNLSGEQVYDFLVHKLGSGNYKNYYEQLVAYEHGFVMPELPNGEDEVTTKQKKMNVLVLMDASGSMKGRIAGKTKMELAKEAIAKFVEQIPDDANVALISYGHVGSSADSERMASCSSVDSVYPLSAYQAENFTNSLRSFQASGWTPLAGAINKAGEILQAYPSDDYSNLVYIVSDGVETCDGDPVAAAAQLQSQNIKAKVNIIGFNVDNEGQQQLKQVADSGGGEYVTVEDPAELEVQITKKWQPTIGQLVWTQGVTMQQMIKAMERMNQIYNPLFTASDAEWNRIKHAAYFLHDEKLIADDVEKQVLQLADSRHELRNQHFKEIKKDKESEREQTEKEINAKVEEWRQQWKKE</sequence>
<name>A0AB94IRU6_9BACI</name>
<dbReference type="AlphaFoldDB" id="A0AB94IRU6"/>
<dbReference type="InterPro" id="IPR002035">
    <property type="entry name" value="VWF_A"/>
</dbReference>
<dbReference type="RefSeq" id="WP_024027356.1">
    <property type="nucleotide sequence ID" value="NZ_ALAN01000039.1"/>
</dbReference>
<feature type="region of interest" description="Disordered" evidence="1">
    <location>
        <begin position="432"/>
        <end position="453"/>
    </location>
</feature>
<dbReference type="InterPro" id="IPR051173">
    <property type="entry name" value="Ca_channel_alpha-2/delta"/>
</dbReference>
<keyword evidence="2" id="KW-0732">Signal</keyword>
<evidence type="ECO:0000259" key="3">
    <source>
        <dbReference type="PROSITE" id="PS50234"/>
    </source>
</evidence>
<evidence type="ECO:0000256" key="2">
    <source>
        <dbReference type="SAM" id="SignalP"/>
    </source>
</evidence>
<proteinExistence type="predicted"/>
<dbReference type="InterPro" id="IPR036465">
    <property type="entry name" value="vWFA_dom_sf"/>
</dbReference>
<dbReference type="GO" id="GO:0005891">
    <property type="term" value="C:voltage-gated calcium channel complex"/>
    <property type="evidence" value="ECO:0007669"/>
    <property type="project" value="TreeGrafter"/>
</dbReference>
<reference evidence="4 5" key="1">
    <citation type="journal article" date="2014" name="Environ. Microbiol.">
        <title>The nitrate-ammonifying and nosZ-carrying bacterium Bacillus vireti is a potent source and sink for nitric and nitrous oxide under high nitrate conditions.</title>
        <authorList>
            <person name="Mania D."/>
            <person name="Heylen K."/>
            <person name="van Spanning R.J."/>
            <person name="Frostegard A."/>
        </authorList>
    </citation>
    <scope>NUCLEOTIDE SEQUENCE [LARGE SCALE GENOMIC DNA]</scope>
    <source>
        <strain evidence="4 5">LMG 21834</strain>
    </source>
</reference>
<feature type="domain" description="VWFA" evidence="3">
    <location>
        <begin position="164"/>
        <end position="353"/>
    </location>
</feature>
<dbReference type="SUPFAM" id="SSF53300">
    <property type="entry name" value="vWA-like"/>
    <property type="match status" value="1"/>
</dbReference>
<accession>A0AB94IRU6</accession>
<comment type="caution">
    <text evidence="4">The sequence shown here is derived from an EMBL/GenBank/DDBJ whole genome shotgun (WGS) entry which is preliminary data.</text>
</comment>
<feature type="signal peptide" evidence="2">
    <location>
        <begin position="1"/>
        <end position="23"/>
    </location>
</feature>
<gene>
    <name evidence="4" type="ORF">BAVI_05709</name>
</gene>
<dbReference type="PANTHER" id="PTHR10166">
    <property type="entry name" value="VOLTAGE-DEPENDENT CALCIUM CHANNEL SUBUNIT ALPHA-2/DELTA-RELATED"/>
    <property type="match status" value="1"/>
</dbReference>
<evidence type="ECO:0000256" key="1">
    <source>
        <dbReference type="SAM" id="MobiDB-lite"/>
    </source>
</evidence>
<dbReference type="Pfam" id="PF00092">
    <property type="entry name" value="VWA"/>
    <property type="match status" value="1"/>
</dbReference>
<dbReference type="Gene3D" id="3.40.50.410">
    <property type="entry name" value="von Willebrand factor, type A domain"/>
    <property type="match status" value="1"/>
</dbReference>
<dbReference type="EMBL" id="ALAN01000039">
    <property type="protein sequence ID" value="ETI69789.1"/>
    <property type="molecule type" value="Genomic_DNA"/>
</dbReference>
<feature type="chain" id="PRO_5044492414" description="VWFA domain-containing protein" evidence="2">
    <location>
        <begin position="24"/>
        <end position="464"/>
    </location>
</feature>
<dbReference type="SMART" id="SM00327">
    <property type="entry name" value="VWA"/>
    <property type="match status" value="1"/>
</dbReference>
<dbReference type="GO" id="GO:0005245">
    <property type="term" value="F:voltage-gated calcium channel activity"/>
    <property type="evidence" value="ECO:0007669"/>
    <property type="project" value="TreeGrafter"/>
</dbReference>
<organism evidence="4 5">
    <name type="scientific">Neobacillus vireti LMG 21834</name>
    <dbReference type="NCBI Taxonomy" id="1131730"/>
    <lineage>
        <taxon>Bacteria</taxon>
        <taxon>Bacillati</taxon>
        <taxon>Bacillota</taxon>
        <taxon>Bacilli</taxon>
        <taxon>Bacillales</taxon>
        <taxon>Bacillaceae</taxon>
        <taxon>Neobacillus</taxon>
    </lineage>
</organism>
<keyword evidence="5" id="KW-1185">Reference proteome</keyword>
<dbReference type="PROSITE" id="PS50234">
    <property type="entry name" value="VWFA"/>
    <property type="match status" value="1"/>
</dbReference>
<protein>
    <recommendedName>
        <fullName evidence="3">VWFA domain-containing protein</fullName>
    </recommendedName>
</protein>